<dbReference type="EMBL" id="CP014038">
    <property type="protein sequence ID" value="AMF96741.1"/>
    <property type="molecule type" value="Genomic_DNA"/>
</dbReference>
<proteinExistence type="predicted"/>
<evidence type="ECO:0000313" key="2">
    <source>
        <dbReference type="Proteomes" id="UP000067422"/>
    </source>
</evidence>
<accession>A0ABM5XUE7</accession>
<dbReference type="Proteomes" id="UP000067422">
    <property type="component" value="Chromosome 1"/>
</dbReference>
<protein>
    <submittedName>
        <fullName evidence="1">Uncharacterized protein</fullName>
    </submittedName>
</protein>
<organism evidence="1 2">
    <name type="scientific">Vibrio harveyi</name>
    <name type="common">Beneckea harveyi</name>
    <dbReference type="NCBI Taxonomy" id="669"/>
    <lineage>
        <taxon>Bacteria</taxon>
        <taxon>Pseudomonadati</taxon>
        <taxon>Pseudomonadota</taxon>
        <taxon>Gammaproteobacteria</taxon>
        <taxon>Vibrionales</taxon>
        <taxon>Vibrionaceae</taxon>
        <taxon>Vibrio</taxon>
    </lineage>
</organism>
<sequence>MDVQLEDIGALGSAFGGVFSFLTFAQNSTFSSNEPNETSEKYREAVHLVLEAARVTRAYLYDSQSLGMQDRAQERELSAAWMRASEVILDIDPGLSKVAQVKSFGWAEPNRWQELKQHVSTIKIDDVIAQCNHLLGTRT</sequence>
<gene>
    <name evidence="1" type="ORF">AL538_02825</name>
</gene>
<keyword evidence="2" id="KW-1185">Reference proteome</keyword>
<reference evidence="1" key="1">
    <citation type="submission" date="2018-01" db="EMBL/GenBank/DDBJ databases">
        <title>FDA dAtabase for Regulatory Grade micrObial Sequences (FDA-ARGOS): Supporting development and validation of Infectious Disease Dx tests.</title>
        <authorList>
            <person name="Hoffmann M."/>
            <person name="Allard M."/>
            <person name="Evans P."/>
            <person name="Brown E."/>
            <person name="Tallon L."/>
            <person name="Sadzewicz L."/>
            <person name="Sengamalay N."/>
            <person name="Ott S."/>
            <person name="Godinez A."/>
            <person name="Nagaraj S."/>
            <person name="Vyas G."/>
            <person name="Aluvathingal J."/>
            <person name="Nadendla S."/>
            <person name="Geyer C."/>
            <person name="Sichtig H."/>
        </authorList>
    </citation>
    <scope>NUCLEOTIDE SEQUENCE</scope>
    <source>
        <strain evidence="1">FDAARGOS_107</strain>
    </source>
</reference>
<name>A0ABM5XUE7_VIBHA</name>
<evidence type="ECO:0000313" key="1">
    <source>
        <dbReference type="EMBL" id="AMF96741.1"/>
    </source>
</evidence>